<name>A0A940ICS1_9FIRM</name>
<evidence type="ECO:0000256" key="6">
    <source>
        <dbReference type="SAM" id="Phobius"/>
    </source>
</evidence>
<comment type="subcellular location">
    <subcellularLocation>
        <location evidence="1">Membrane</location>
        <topology evidence="1">Multi-pass membrane protein</topology>
    </subcellularLocation>
</comment>
<comment type="similarity">
    <text evidence="2">Belongs to the TspO/BZRP family.</text>
</comment>
<dbReference type="Gene3D" id="1.20.1260.100">
    <property type="entry name" value="TspO/MBR protein"/>
    <property type="match status" value="1"/>
</dbReference>
<reference evidence="7" key="1">
    <citation type="submission" date="2020-10" db="EMBL/GenBank/DDBJ databases">
        <authorList>
            <person name="Gilroy R."/>
        </authorList>
    </citation>
    <scope>NUCLEOTIDE SEQUENCE</scope>
    <source>
        <strain evidence="7">517</strain>
    </source>
</reference>
<dbReference type="InterPro" id="IPR038330">
    <property type="entry name" value="TspO/MBR-related_sf"/>
</dbReference>
<evidence type="ECO:0000256" key="2">
    <source>
        <dbReference type="ARBA" id="ARBA00007524"/>
    </source>
</evidence>
<dbReference type="Pfam" id="PF03073">
    <property type="entry name" value="TspO_MBR"/>
    <property type="match status" value="1"/>
</dbReference>
<protein>
    <submittedName>
        <fullName evidence="7">Tryptophan-rich sensory protein</fullName>
    </submittedName>
</protein>
<reference evidence="7" key="2">
    <citation type="journal article" date="2021" name="PeerJ">
        <title>Extensive microbial diversity within the chicken gut microbiome revealed by metagenomics and culture.</title>
        <authorList>
            <person name="Gilroy R."/>
            <person name="Ravi A."/>
            <person name="Getino M."/>
            <person name="Pursley I."/>
            <person name="Horton D.L."/>
            <person name="Alikhan N.F."/>
            <person name="Baker D."/>
            <person name="Gharbi K."/>
            <person name="Hall N."/>
            <person name="Watson M."/>
            <person name="Adriaenssens E.M."/>
            <person name="Foster-Nyarko E."/>
            <person name="Jarju S."/>
            <person name="Secka A."/>
            <person name="Antonio M."/>
            <person name="Oren A."/>
            <person name="Chaudhuri R.R."/>
            <person name="La Ragione R."/>
            <person name="Hildebrand F."/>
            <person name="Pallen M.J."/>
        </authorList>
    </citation>
    <scope>NUCLEOTIDE SEQUENCE</scope>
    <source>
        <strain evidence="7">517</strain>
    </source>
</reference>
<proteinExistence type="inferred from homology"/>
<keyword evidence="4 6" id="KW-1133">Transmembrane helix</keyword>
<dbReference type="GO" id="GO:0016020">
    <property type="term" value="C:membrane"/>
    <property type="evidence" value="ECO:0007669"/>
    <property type="project" value="UniProtKB-SubCell"/>
</dbReference>
<comment type="caution">
    <text evidence="7">The sequence shown here is derived from an EMBL/GenBank/DDBJ whole genome shotgun (WGS) entry which is preliminary data.</text>
</comment>
<keyword evidence="3 6" id="KW-0812">Transmembrane</keyword>
<evidence type="ECO:0000313" key="8">
    <source>
        <dbReference type="Proteomes" id="UP000727857"/>
    </source>
</evidence>
<evidence type="ECO:0000256" key="4">
    <source>
        <dbReference type="ARBA" id="ARBA00022989"/>
    </source>
</evidence>
<dbReference type="Proteomes" id="UP000727857">
    <property type="component" value="Unassembled WGS sequence"/>
</dbReference>
<feature type="transmembrane region" description="Helical" evidence="6">
    <location>
        <begin position="78"/>
        <end position="97"/>
    </location>
</feature>
<evidence type="ECO:0000256" key="1">
    <source>
        <dbReference type="ARBA" id="ARBA00004141"/>
    </source>
</evidence>
<gene>
    <name evidence="7" type="ORF">IAB16_01565</name>
</gene>
<sequence length="153" mass="17168">MKTYVKLLSFTAAMGFVFVTAYASGLLIDLESASWQAIAPKIALLPSGKVFQWAWITVYALFVVLLTPTVANRRYRGVLPLWGLVGLLNVLWCAAFFMLELPLFALSVLIVEIALLSVLTDFYIRNTKYLWIAMIPILAWYIFAATLNIDALI</sequence>
<feature type="transmembrane region" description="Helical" evidence="6">
    <location>
        <begin position="50"/>
        <end position="71"/>
    </location>
</feature>
<keyword evidence="5 6" id="KW-0472">Membrane</keyword>
<dbReference type="AlphaFoldDB" id="A0A940ICS1"/>
<evidence type="ECO:0000313" key="7">
    <source>
        <dbReference type="EMBL" id="MBO8423700.1"/>
    </source>
</evidence>
<dbReference type="EMBL" id="JADINF010000039">
    <property type="protein sequence ID" value="MBO8423700.1"/>
    <property type="molecule type" value="Genomic_DNA"/>
</dbReference>
<feature type="transmembrane region" description="Helical" evidence="6">
    <location>
        <begin position="103"/>
        <end position="124"/>
    </location>
</feature>
<dbReference type="InterPro" id="IPR004307">
    <property type="entry name" value="TspO_MBR"/>
</dbReference>
<organism evidence="7 8">
    <name type="scientific">Candidatus Stercoripulliclostridium pullicola</name>
    <dbReference type="NCBI Taxonomy" id="2840953"/>
    <lineage>
        <taxon>Bacteria</taxon>
        <taxon>Bacillati</taxon>
        <taxon>Bacillota</taxon>
        <taxon>Clostridia</taxon>
        <taxon>Eubacteriales</taxon>
        <taxon>Candidatus Stercoripulliclostridium</taxon>
    </lineage>
</organism>
<feature type="transmembrane region" description="Helical" evidence="6">
    <location>
        <begin position="129"/>
        <end position="149"/>
    </location>
</feature>
<accession>A0A940ICS1</accession>
<evidence type="ECO:0000256" key="5">
    <source>
        <dbReference type="ARBA" id="ARBA00023136"/>
    </source>
</evidence>
<evidence type="ECO:0000256" key="3">
    <source>
        <dbReference type="ARBA" id="ARBA00022692"/>
    </source>
</evidence>